<organism evidence="2 3">
    <name type="scientific">Enterococcus florum</name>
    <dbReference type="NCBI Taxonomy" id="2480627"/>
    <lineage>
        <taxon>Bacteria</taxon>
        <taxon>Bacillati</taxon>
        <taxon>Bacillota</taxon>
        <taxon>Bacilli</taxon>
        <taxon>Lactobacillales</taxon>
        <taxon>Enterococcaceae</taxon>
        <taxon>Enterococcus</taxon>
    </lineage>
</organism>
<name>A0A4P5PAB9_9ENTE</name>
<dbReference type="OrthoDB" id="2191031at2"/>
<sequence length="318" mass="35654">MSITKKWLLFWGILGVLFVGMFAIVLTGNFPQFTIPFSVFASDDQGQQEEVLPKLPSLALKEVNDQNLLSDQMAIVEKLNRELQDAESLATSQDLDHSLQMVFGDTGDEKGVFSLYRKIYPVISSEEAEFVQISLLGFGQKLQGETTVTTQRQLWTFTKTDGSRQDYQVDLSYDSKALKTIAAGDAADPNALTITTGDTYLDKSADFETTWTDMADNSSDTRLYQEMKKAGLDPNQIEFQALEKEIPIKVKDGFFELFSAARGDLHHAYLSEFFHSNTPTDGATEYTFNVPTSEKDVASFKVSYDRLKQTITSITKEQ</sequence>
<evidence type="ECO:0000313" key="2">
    <source>
        <dbReference type="EMBL" id="GCF94900.1"/>
    </source>
</evidence>
<evidence type="ECO:0000313" key="3">
    <source>
        <dbReference type="Proteomes" id="UP000290567"/>
    </source>
</evidence>
<dbReference type="Proteomes" id="UP000290567">
    <property type="component" value="Unassembled WGS sequence"/>
</dbReference>
<proteinExistence type="predicted"/>
<evidence type="ECO:0000256" key="1">
    <source>
        <dbReference type="SAM" id="Coils"/>
    </source>
</evidence>
<comment type="caution">
    <text evidence="2">The sequence shown here is derived from an EMBL/GenBank/DDBJ whole genome shotgun (WGS) entry which is preliminary data.</text>
</comment>
<reference evidence="3" key="1">
    <citation type="submission" date="2019-02" db="EMBL/GenBank/DDBJ databases">
        <title>Draft genome sequence of Enterococcus sp. Gos25-1.</title>
        <authorList>
            <person name="Tanaka N."/>
            <person name="Shiwa Y."/>
            <person name="Fujita N."/>
        </authorList>
    </citation>
    <scope>NUCLEOTIDE SEQUENCE [LARGE SCALE GENOMIC DNA]</scope>
    <source>
        <strain evidence="3">Gos25-1</strain>
    </source>
</reference>
<dbReference type="RefSeq" id="WP_146623300.1">
    <property type="nucleotide sequence ID" value="NZ_BJCC01000024.1"/>
</dbReference>
<dbReference type="AlphaFoldDB" id="A0A4P5PAB9"/>
<accession>A0A4P5PAB9</accession>
<keyword evidence="3" id="KW-1185">Reference proteome</keyword>
<feature type="coiled-coil region" evidence="1">
    <location>
        <begin position="69"/>
        <end position="96"/>
    </location>
</feature>
<keyword evidence="1" id="KW-0175">Coiled coil</keyword>
<dbReference type="EMBL" id="BJCC01000024">
    <property type="protein sequence ID" value="GCF94900.1"/>
    <property type="molecule type" value="Genomic_DNA"/>
</dbReference>
<protein>
    <submittedName>
        <fullName evidence="2">Uncharacterized protein</fullName>
    </submittedName>
</protein>
<gene>
    <name evidence="2" type="ORF">NRIC_27910</name>
</gene>